<organism evidence="3 4">
    <name type="scientific">Cinnamomum micranthum f. kanehirae</name>
    <dbReference type="NCBI Taxonomy" id="337451"/>
    <lineage>
        <taxon>Eukaryota</taxon>
        <taxon>Viridiplantae</taxon>
        <taxon>Streptophyta</taxon>
        <taxon>Embryophyta</taxon>
        <taxon>Tracheophyta</taxon>
        <taxon>Spermatophyta</taxon>
        <taxon>Magnoliopsida</taxon>
        <taxon>Magnoliidae</taxon>
        <taxon>Laurales</taxon>
        <taxon>Lauraceae</taxon>
        <taxon>Cinnamomum</taxon>
    </lineage>
</organism>
<evidence type="ECO:0000256" key="1">
    <source>
        <dbReference type="SAM" id="MobiDB-lite"/>
    </source>
</evidence>
<dbReference type="InterPro" id="IPR029058">
    <property type="entry name" value="AB_hydrolase_fold"/>
</dbReference>
<feature type="compositionally biased region" description="Low complexity" evidence="1">
    <location>
        <begin position="240"/>
        <end position="258"/>
    </location>
</feature>
<keyword evidence="4" id="KW-1185">Reference proteome</keyword>
<dbReference type="OrthoDB" id="414698at2759"/>
<accession>A0A443NML8</accession>
<protein>
    <submittedName>
        <fullName evidence="3">Dihydrofolate reductase isoform X2</fullName>
    </submittedName>
</protein>
<sequence length="305" mass="33718">MEGNKGHEKKMKVLCLHGFRTSGSFLQKQISKWDPSFLSNFDMVFPDGIFPAGGKSDIEGIFPPPYFEWFQYNPDFTEYTNLDKCISYLCDYMTSNGPFDGLLGFSQGATLSALLLGYQAQGKVLKEHPPIKLLVSISGSKFRDPSICEVAYKDPIKVKSVHFIGAKDWLRVPSEELATAFDNPLIIRHPQGHTVPRLDEAAVQQLRNWAMTLLPISVPENGHVNQNGVDEIAESKQEGAATESNSTKTESTSSAETSVADSGHCKENVKAKAVEAKKDEPGERKNTDPDSSMETKAINEEENRA</sequence>
<proteinExistence type="predicted"/>
<dbReference type="SUPFAM" id="SSF53474">
    <property type="entry name" value="alpha/beta-Hydrolases"/>
    <property type="match status" value="1"/>
</dbReference>
<feature type="domain" description="Serine hydrolase" evidence="2">
    <location>
        <begin position="9"/>
        <end position="201"/>
    </location>
</feature>
<dbReference type="FunFam" id="3.40.50.1820:FF:000225">
    <property type="entry name" value="Os07g0687100 protein"/>
    <property type="match status" value="1"/>
</dbReference>
<dbReference type="AlphaFoldDB" id="A0A443NML8"/>
<gene>
    <name evidence="3" type="ORF">CKAN_00832200</name>
</gene>
<reference evidence="3 4" key="1">
    <citation type="journal article" date="2019" name="Nat. Plants">
        <title>Stout camphor tree genome fills gaps in understanding of flowering plant genome evolution.</title>
        <authorList>
            <person name="Chaw S.M."/>
            <person name="Liu Y.C."/>
            <person name="Wu Y.W."/>
            <person name="Wang H.Y."/>
            <person name="Lin C.I."/>
            <person name="Wu C.S."/>
            <person name="Ke H.M."/>
            <person name="Chang L.Y."/>
            <person name="Hsu C.Y."/>
            <person name="Yang H.T."/>
            <person name="Sudianto E."/>
            <person name="Hsu M.H."/>
            <person name="Wu K.P."/>
            <person name="Wang L.N."/>
            <person name="Leebens-Mack J.H."/>
            <person name="Tsai I.J."/>
        </authorList>
    </citation>
    <scope>NUCLEOTIDE SEQUENCE [LARGE SCALE GENOMIC DNA]</scope>
    <source>
        <strain evidence="4">cv. Chaw 1501</strain>
        <tissue evidence="3">Young leaves</tissue>
    </source>
</reference>
<dbReference type="EMBL" id="QPKB01000003">
    <property type="protein sequence ID" value="RWR79729.1"/>
    <property type="molecule type" value="Genomic_DNA"/>
</dbReference>
<evidence type="ECO:0000313" key="3">
    <source>
        <dbReference type="EMBL" id="RWR79729.1"/>
    </source>
</evidence>
<dbReference type="PANTHER" id="PTHR22778:SF55">
    <property type="entry name" value="ESTERASE C25G4.2-LIKE"/>
    <property type="match status" value="1"/>
</dbReference>
<evidence type="ECO:0000259" key="2">
    <source>
        <dbReference type="Pfam" id="PF03959"/>
    </source>
</evidence>
<feature type="region of interest" description="Disordered" evidence="1">
    <location>
        <begin position="235"/>
        <end position="305"/>
    </location>
</feature>
<dbReference type="Proteomes" id="UP000283530">
    <property type="component" value="Unassembled WGS sequence"/>
</dbReference>
<dbReference type="PANTHER" id="PTHR22778">
    <property type="entry name" value="OVARIAN CANCER GENE-2 PROTEIN-RELATED"/>
    <property type="match status" value="1"/>
</dbReference>
<dbReference type="InterPro" id="IPR005645">
    <property type="entry name" value="FSH-like_dom"/>
</dbReference>
<comment type="caution">
    <text evidence="3">The sequence shown here is derived from an EMBL/GenBank/DDBJ whole genome shotgun (WGS) entry which is preliminary data.</text>
</comment>
<evidence type="ECO:0000313" key="4">
    <source>
        <dbReference type="Proteomes" id="UP000283530"/>
    </source>
</evidence>
<dbReference type="Pfam" id="PF03959">
    <property type="entry name" value="FSH1"/>
    <property type="match status" value="1"/>
</dbReference>
<name>A0A443NML8_9MAGN</name>
<dbReference type="STRING" id="337451.A0A443NML8"/>
<dbReference type="Gene3D" id="3.40.50.1820">
    <property type="entry name" value="alpha/beta hydrolase"/>
    <property type="match status" value="1"/>
</dbReference>
<feature type="compositionally biased region" description="Basic and acidic residues" evidence="1">
    <location>
        <begin position="263"/>
        <end position="288"/>
    </location>
</feature>